<dbReference type="InterPro" id="IPR021476">
    <property type="entry name" value="Egh16-like"/>
</dbReference>
<name>A0AAV9XG25_9PEZI</name>
<dbReference type="PANTHER" id="PTHR34618">
    <property type="entry name" value="SURFACE PROTEIN MAS1, PUTATIVE-RELATED"/>
    <property type="match status" value="1"/>
</dbReference>
<organism evidence="2 3">
    <name type="scientific">Orbilia ellipsospora</name>
    <dbReference type="NCBI Taxonomy" id="2528407"/>
    <lineage>
        <taxon>Eukaryota</taxon>
        <taxon>Fungi</taxon>
        <taxon>Dikarya</taxon>
        <taxon>Ascomycota</taxon>
        <taxon>Pezizomycotina</taxon>
        <taxon>Orbiliomycetes</taxon>
        <taxon>Orbiliales</taxon>
        <taxon>Orbiliaceae</taxon>
        <taxon>Orbilia</taxon>
    </lineage>
</organism>
<dbReference type="EMBL" id="JAVHJO010000004">
    <property type="protein sequence ID" value="KAK6541055.1"/>
    <property type="molecule type" value="Genomic_DNA"/>
</dbReference>
<dbReference type="Pfam" id="PF11327">
    <property type="entry name" value="Egh16-like"/>
    <property type="match status" value="1"/>
</dbReference>
<dbReference type="Proteomes" id="UP001365542">
    <property type="component" value="Unassembled WGS sequence"/>
</dbReference>
<gene>
    <name evidence="2" type="ORF">TWF694_008433</name>
</gene>
<keyword evidence="3" id="KW-1185">Reference proteome</keyword>
<protein>
    <submittedName>
        <fullName evidence="2">Uncharacterized protein</fullName>
    </submittedName>
</protein>
<accession>A0AAV9XG25</accession>
<dbReference type="AlphaFoldDB" id="A0AAV9XG25"/>
<comment type="caution">
    <text evidence="2">The sequence shown here is derived from an EMBL/GenBank/DDBJ whole genome shotgun (WGS) entry which is preliminary data.</text>
</comment>
<reference evidence="2 3" key="1">
    <citation type="submission" date="2019-10" db="EMBL/GenBank/DDBJ databases">
        <authorList>
            <person name="Palmer J.M."/>
        </authorList>
    </citation>
    <scope>NUCLEOTIDE SEQUENCE [LARGE SCALE GENOMIC DNA]</scope>
    <source>
        <strain evidence="2 3">TWF694</strain>
    </source>
</reference>
<proteinExistence type="predicted"/>
<evidence type="ECO:0000256" key="1">
    <source>
        <dbReference type="SAM" id="SignalP"/>
    </source>
</evidence>
<sequence length="337" mass="36848">MYSNISPITAVAILASISQVSAHCRFLGSWGDHDPIKGGALAHLYEFPVKKGGDQYPYQWDVAVFSNPPVPACCASPYVKVPRQWMAQGCGADLHNVFDYWAVADTNGLTPPSLVKSGATLWTHRNYHFFMRPLVDGAMIQFQKEMQKEVAAGRMARVNPGGWLNIVVWQTNDDGAGPFRCRIDETGTSNGFGPWQNVIKQPPGSQKWYSNNPASNSNYYDLRVAIPAGIKCGAKFGQYENVCIMRCENYAKNGPFGGCVPFQVIYPPAAPPPPPPPPAPVHQAPVYGNPGYNVGDGNYKEGTYGGNMKRDEEVQEAVIKRTAADSENSVAVEEQTE</sequence>
<dbReference type="PANTHER" id="PTHR34618:SF1">
    <property type="entry name" value="SECRETED PROTEIN"/>
    <property type="match status" value="1"/>
</dbReference>
<evidence type="ECO:0000313" key="2">
    <source>
        <dbReference type="EMBL" id="KAK6541055.1"/>
    </source>
</evidence>
<evidence type="ECO:0000313" key="3">
    <source>
        <dbReference type="Proteomes" id="UP001365542"/>
    </source>
</evidence>
<feature type="chain" id="PRO_5043474515" evidence="1">
    <location>
        <begin position="23"/>
        <end position="337"/>
    </location>
</feature>
<feature type="signal peptide" evidence="1">
    <location>
        <begin position="1"/>
        <end position="22"/>
    </location>
</feature>
<keyword evidence="1" id="KW-0732">Signal</keyword>